<keyword evidence="3" id="KW-1185">Reference proteome</keyword>
<sequence>MLQLLPKHEEKQDHEKRDDKGKLIYKYHKVGNITELNITKFDRQEIAQDIQAMNYVVST</sequence>
<evidence type="ECO:0000313" key="3">
    <source>
        <dbReference type="Proteomes" id="UP000183832"/>
    </source>
</evidence>
<organism evidence="2 3">
    <name type="scientific">Clunio marinus</name>
    <dbReference type="NCBI Taxonomy" id="568069"/>
    <lineage>
        <taxon>Eukaryota</taxon>
        <taxon>Metazoa</taxon>
        <taxon>Ecdysozoa</taxon>
        <taxon>Arthropoda</taxon>
        <taxon>Hexapoda</taxon>
        <taxon>Insecta</taxon>
        <taxon>Pterygota</taxon>
        <taxon>Neoptera</taxon>
        <taxon>Endopterygota</taxon>
        <taxon>Diptera</taxon>
        <taxon>Nematocera</taxon>
        <taxon>Chironomoidea</taxon>
        <taxon>Chironomidae</taxon>
        <taxon>Clunio</taxon>
    </lineage>
</organism>
<reference evidence="2 3" key="1">
    <citation type="submission" date="2015-04" db="EMBL/GenBank/DDBJ databases">
        <authorList>
            <person name="Syromyatnikov M.Y."/>
            <person name="Popov V.N."/>
        </authorList>
    </citation>
    <scope>NUCLEOTIDE SEQUENCE [LARGE SCALE GENOMIC DNA]</scope>
</reference>
<protein>
    <submittedName>
        <fullName evidence="2">CLUMA_CG020232, isoform A</fullName>
    </submittedName>
</protein>
<name>A0A1J1J660_9DIPT</name>
<accession>A0A1J1J660</accession>
<dbReference type="Proteomes" id="UP000183832">
    <property type="component" value="Unassembled WGS sequence"/>
</dbReference>
<proteinExistence type="predicted"/>
<dbReference type="EMBL" id="CVRI01000070">
    <property type="protein sequence ID" value="CRL07252.1"/>
    <property type="molecule type" value="Genomic_DNA"/>
</dbReference>
<evidence type="ECO:0000313" key="2">
    <source>
        <dbReference type="EMBL" id="CRL07252.1"/>
    </source>
</evidence>
<dbReference type="AlphaFoldDB" id="A0A1J1J660"/>
<evidence type="ECO:0000256" key="1">
    <source>
        <dbReference type="SAM" id="MobiDB-lite"/>
    </source>
</evidence>
<feature type="region of interest" description="Disordered" evidence="1">
    <location>
        <begin position="1"/>
        <end position="21"/>
    </location>
</feature>
<gene>
    <name evidence="2" type="ORF">CLUMA_CG020232</name>
</gene>